<organism evidence="2">
    <name type="scientific">Micromonas pusilla</name>
    <name type="common">Picoplanktonic green alga</name>
    <name type="synonym">Chromulina pusilla</name>
    <dbReference type="NCBI Taxonomy" id="38833"/>
    <lineage>
        <taxon>Eukaryota</taxon>
        <taxon>Viridiplantae</taxon>
        <taxon>Chlorophyta</taxon>
        <taxon>Mamiellophyceae</taxon>
        <taxon>Mamiellales</taxon>
        <taxon>Mamiellaceae</taxon>
        <taxon>Micromonas</taxon>
    </lineage>
</organism>
<protein>
    <submittedName>
        <fullName evidence="2">Uncharacterized protein</fullName>
    </submittedName>
</protein>
<name>A0A7R9TQC6_MICPS</name>
<evidence type="ECO:0000256" key="1">
    <source>
        <dbReference type="SAM" id="MobiDB-lite"/>
    </source>
</evidence>
<feature type="region of interest" description="Disordered" evidence="1">
    <location>
        <begin position="25"/>
        <end position="45"/>
    </location>
</feature>
<sequence length="180" mass="18607">MMLTSSPCRATRAGRAAATTRAASLFAHTTTTRPRRASKSSSSSTSDVVVVGVDGTAAIARRARERLAATALAAAMALSPVLATAPDAFAASCQSSCESECLKIAPGSGDYCSSACADECVALKEENNGEEVSDASMGGLTRQEKGDFENLLDKMLDTQKVFFVGPSSAMKQAKGEQGQQ</sequence>
<evidence type="ECO:0000313" key="2">
    <source>
        <dbReference type="EMBL" id="CAD8241845.1"/>
    </source>
</evidence>
<dbReference type="AlphaFoldDB" id="A0A7R9TQC6"/>
<proteinExistence type="predicted"/>
<reference evidence="2" key="1">
    <citation type="submission" date="2021-01" db="EMBL/GenBank/DDBJ databases">
        <authorList>
            <person name="Corre E."/>
            <person name="Pelletier E."/>
            <person name="Niang G."/>
            <person name="Scheremetjew M."/>
            <person name="Finn R."/>
            <person name="Kale V."/>
            <person name="Holt S."/>
            <person name="Cochrane G."/>
            <person name="Meng A."/>
            <person name="Brown T."/>
            <person name="Cohen L."/>
        </authorList>
    </citation>
    <scope>NUCLEOTIDE SEQUENCE</scope>
    <source>
        <strain evidence="2">RCC1614</strain>
    </source>
</reference>
<accession>A0A7R9TQC6</accession>
<dbReference type="EMBL" id="HBDY01010568">
    <property type="protein sequence ID" value="CAD8241845.1"/>
    <property type="molecule type" value="Transcribed_RNA"/>
</dbReference>
<gene>
    <name evidence="2" type="ORF">MPUS1402_LOCUS7952</name>
</gene>